<sequence length="465" mass="51587">MGGGVDRLSALSDDLLRRILHFVPSKEAASTSVLSRRWGSLWRSSGAVNLAAGEAFARAAAAALAAAEAPVTRLTLRAHTDGGDYSTIGQFLCRGRGWDTHVDVIGAVLSHHKARHVEDLGVTLANASDDAWVFLDGEIGWSQAIYSLVSLPSSETLRVLDLTRCHLEPLALPRLATLRLRFCSVPHKYVHALVDAAPELATVHLESVFFMLPPELRYLARFDHSRSVPVDTEESALCFRFRAVTTLVLALCGREEQGQAQPRARGNSSAWGIEIDAPRLRSFQYKGLLRRLLLRSAAPDLARVDLHFLQDKPRQGECEDKETARVLFWQFMQNFTSARALKLKMNHDLKEIAAVGKARRAALLHAFPSVERLELEGVHRPTSKTAAVAVANLLHCCPAVRDLTLRLSTVPPHSWKGTEYWRPFLGRKDRSDNSKSIDRFTRRSSKATTIVMEESSGDYGYDDVP</sequence>
<proteinExistence type="predicted"/>
<dbReference type="InterPro" id="IPR036047">
    <property type="entry name" value="F-box-like_dom_sf"/>
</dbReference>
<dbReference type="InterPro" id="IPR055302">
    <property type="entry name" value="F-box_dom-containing"/>
</dbReference>
<dbReference type="Proteomes" id="UP000275267">
    <property type="component" value="Unassembled WGS sequence"/>
</dbReference>
<comment type="caution">
    <text evidence="2">The sequence shown here is derived from an EMBL/GenBank/DDBJ whole genome shotgun (WGS) entry which is preliminary data.</text>
</comment>
<dbReference type="SUPFAM" id="SSF81383">
    <property type="entry name" value="F-box domain"/>
    <property type="match status" value="1"/>
</dbReference>
<dbReference type="EMBL" id="PQIB02000003">
    <property type="protein sequence ID" value="RLN30351.1"/>
    <property type="molecule type" value="Genomic_DNA"/>
</dbReference>
<dbReference type="CDD" id="cd22160">
    <property type="entry name" value="F-box_AtFBL13-like"/>
    <property type="match status" value="1"/>
</dbReference>
<dbReference type="InterPro" id="IPR053781">
    <property type="entry name" value="F-box_AtFBL13-like"/>
</dbReference>
<name>A0A3L6T339_PANMI</name>
<dbReference type="PANTHER" id="PTHR32141">
    <property type="match status" value="1"/>
</dbReference>
<evidence type="ECO:0000313" key="3">
    <source>
        <dbReference type="Proteomes" id="UP000275267"/>
    </source>
</evidence>
<organism evidence="2 3">
    <name type="scientific">Panicum miliaceum</name>
    <name type="common">Proso millet</name>
    <name type="synonym">Broomcorn millet</name>
    <dbReference type="NCBI Taxonomy" id="4540"/>
    <lineage>
        <taxon>Eukaryota</taxon>
        <taxon>Viridiplantae</taxon>
        <taxon>Streptophyta</taxon>
        <taxon>Embryophyta</taxon>
        <taxon>Tracheophyta</taxon>
        <taxon>Spermatophyta</taxon>
        <taxon>Magnoliopsida</taxon>
        <taxon>Liliopsida</taxon>
        <taxon>Poales</taxon>
        <taxon>Poaceae</taxon>
        <taxon>PACMAD clade</taxon>
        <taxon>Panicoideae</taxon>
        <taxon>Panicodae</taxon>
        <taxon>Paniceae</taxon>
        <taxon>Panicinae</taxon>
        <taxon>Panicum</taxon>
        <taxon>Panicum sect. Panicum</taxon>
    </lineage>
</organism>
<protein>
    <recommendedName>
        <fullName evidence="1">F-box domain-containing protein</fullName>
    </recommendedName>
</protein>
<dbReference type="InterPro" id="IPR001810">
    <property type="entry name" value="F-box_dom"/>
</dbReference>
<gene>
    <name evidence="2" type="ORF">C2845_PM05G22880</name>
</gene>
<feature type="domain" description="F-box" evidence="1">
    <location>
        <begin position="8"/>
        <end position="45"/>
    </location>
</feature>
<evidence type="ECO:0000313" key="2">
    <source>
        <dbReference type="EMBL" id="RLN30351.1"/>
    </source>
</evidence>
<dbReference type="AlphaFoldDB" id="A0A3L6T339"/>
<dbReference type="Pfam" id="PF00646">
    <property type="entry name" value="F-box"/>
    <property type="match status" value="1"/>
</dbReference>
<evidence type="ECO:0000259" key="1">
    <source>
        <dbReference type="Pfam" id="PF00646"/>
    </source>
</evidence>
<accession>A0A3L6T339</accession>
<keyword evidence="3" id="KW-1185">Reference proteome</keyword>
<dbReference type="PANTHER" id="PTHR32141:SF26">
    <property type="entry name" value="OS08G0328600 PROTEIN"/>
    <property type="match status" value="1"/>
</dbReference>
<reference evidence="3" key="1">
    <citation type="journal article" date="2019" name="Nat. Commun.">
        <title>The genome of broomcorn millet.</title>
        <authorList>
            <person name="Zou C."/>
            <person name="Miki D."/>
            <person name="Li D."/>
            <person name="Tang Q."/>
            <person name="Xiao L."/>
            <person name="Rajput S."/>
            <person name="Deng P."/>
            <person name="Jia W."/>
            <person name="Huang R."/>
            <person name="Zhang M."/>
            <person name="Sun Y."/>
            <person name="Hu J."/>
            <person name="Fu X."/>
            <person name="Schnable P.S."/>
            <person name="Li F."/>
            <person name="Zhang H."/>
            <person name="Feng B."/>
            <person name="Zhu X."/>
            <person name="Liu R."/>
            <person name="Schnable J.C."/>
            <person name="Zhu J.-K."/>
            <person name="Zhang H."/>
        </authorList>
    </citation>
    <scope>NUCLEOTIDE SEQUENCE [LARGE SCALE GENOMIC DNA]</scope>
</reference>
<dbReference type="OrthoDB" id="670854at2759"/>